<gene>
    <name evidence="2" type="ORF">Van01_64800</name>
</gene>
<accession>A0ABQ4I649</accession>
<name>A0ABQ4I649_9ACTN</name>
<evidence type="ECO:0000256" key="1">
    <source>
        <dbReference type="SAM" id="Phobius"/>
    </source>
</evidence>
<proteinExistence type="predicted"/>
<dbReference type="Proteomes" id="UP000647017">
    <property type="component" value="Unassembled WGS sequence"/>
</dbReference>
<evidence type="ECO:0008006" key="4">
    <source>
        <dbReference type="Google" id="ProtNLM"/>
    </source>
</evidence>
<keyword evidence="3" id="KW-1185">Reference proteome</keyword>
<keyword evidence="1" id="KW-0812">Transmembrane</keyword>
<organism evidence="2 3">
    <name type="scientific">Micromonospora andamanensis</name>
    <dbReference type="NCBI Taxonomy" id="1287068"/>
    <lineage>
        <taxon>Bacteria</taxon>
        <taxon>Bacillati</taxon>
        <taxon>Actinomycetota</taxon>
        <taxon>Actinomycetes</taxon>
        <taxon>Micromonosporales</taxon>
        <taxon>Micromonosporaceae</taxon>
        <taxon>Micromonospora</taxon>
    </lineage>
</organism>
<sequence length="256" mass="27967">MALTVAMALAGLAVVGADWMPVLYAPAVSALLVLRRPWAIPVAAAVLASAAPLGLMLGASWYWATWYVFAAMFRGATVFALTRLLGAVAQLQSAREVLASEAVRVERRRLDEEIRHRLDFTLQQIADQGERVATEPNPVRRSGDLRIVIGIARQTLTEVRRLVSRYHATSWRGDLSTAASLMTAAGITVRVSMPADLSDTEDAAFRTTLRAMVARLLADESVSECHIVVTAHDGRPQIDLRGLRGRDRREAIENGE</sequence>
<evidence type="ECO:0000313" key="3">
    <source>
        <dbReference type="Proteomes" id="UP000647017"/>
    </source>
</evidence>
<comment type="caution">
    <text evidence="2">The sequence shown here is derived from an EMBL/GenBank/DDBJ whole genome shotgun (WGS) entry which is preliminary data.</text>
</comment>
<reference evidence="2 3" key="1">
    <citation type="submission" date="2021-01" db="EMBL/GenBank/DDBJ databases">
        <title>Whole genome shotgun sequence of Verrucosispora andamanensis NBRC 109075.</title>
        <authorList>
            <person name="Komaki H."/>
            <person name="Tamura T."/>
        </authorList>
    </citation>
    <scope>NUCLEOTIDE SEQUENCE [LARGE SCALE GENOMIC DNA]</scope>
    <source>
        <strain evidence="2 3">NBRC 109075</strain>
    </source>
</reference>
<evidence type="ECO:0000313" key="2">
    <source>
        <dbReference type="EMBL" id="GIJ13266.1"/>
    </source>
</evidence>
<keyword evidence="1" id="KW-0472">Membrane</keyword>
<protein>
    <recommendedName>
        <fullName evidence="4">Histidine kinase</fullName>
    </recommendedName>
</protein>
<dbReference type="RefSeq" id="WP_204015759.1">
    <property type="nucleotide sequence ID" value="NZ_BOOZ01000094.1"/>
</dbReference>
<keyword evidence="1" id="KW-1133">Transmembrane helix</keyword>
<feature type="transmembrane region" description="Helical" evidence="1">
    <location>
        <begin position="40"/>
        <end position="64"/>
    </location>
</feature>
<dbReference type="EMBL" id="BOOZ01000094">
    <property type="protein sequence ID" value="GIJ13266.1"/>
    <property type="molecule type" value="Genomic_DNA"/>
</dbReference>